<name>A0A9P7YV15_9HELO</name>
<dbReference type="AlphaFoldDB" id="A0A9P7YV15"/>
<gene>
    <name evidence="2" type="ORF">BJ878DRAFT_449329</name>
</gene>
<dbReference type="Proteomes" id="UP000887226">
    <property type="component" value="Unassembled WGS sequence"/>
</dbReference>
<keyword evidence="3" id="KW-1185">Reference proteome</keyword>
<dbReference type="GO" id="GO:0005829">
    <property type="term" value="C:cytosol"/>
    <property type="evidence" value="ECO:0007669"/>
    <property type="project" value="TreeGrafter"/>
</dbReference>
<dbReference type="EMBL" id="MU254427">
    <property type="protein sequence ID" value="KAG9240503.1"/>
    <property type="molecule type" value="Genomic_DNA"/>
</dbReference>
<dbReference type="GO" id="GO:0032991">
    <property type="term" value="C:protein-containing complex"/>
    <property type="evidence" value="ECO:0007669"/>
    <property type="project" value="TreeGrafter"/>
</dbReference>
<evidence type="ECO:0000256" key="1">
    <source>
        <dbReference type="SAM" id="MobiDB-lite"/>
    </source>
</evidence>
<dbReference type="GO" id="GO:0008757">
    <property type="term" value="F:S-adenosylmethionine-dependent methyltransferase activity"/>
    <property type="evidence" value="ECO:0007669"/>
    <property type="project" value="UniProtKB-ARBA"/>
</dbReference>
<organism evidence="2 3">
    <name type="scientific">Calycina marina</name>
    <dbReference type="NCBI Taxonomy" id="1763456"/>
    <lineage>
        <taxon>Eukaryota</taxon>
        <taxon>Fungi</taxon>
        <taxon>Dikarya</taxon>
        <taxon>Ascomycota</taxon>
        <taxon>Pezizomycotina</taxon>
        <taxon>Leotiomycetes</taxon>
        <taxon>Helotiales</taxon>
        <taxon>Pezizellaceae</taxon>
        <taxon>Calycina</taxon>
    </lineage>
</organism>
<feature type="region of interest" description="Disordered" evidence="1">
    <location>
        <begin position="150"/>
        <end position="170"/>
    </location>
</feature>
<reference evidence="2" key="1">
    <citation type="journal article" date="2021" name="IMA Fungus">
        <title>Genomic characterization of three marine fungi, including Emericellopsis atlantica sp. nov. with signatures of a generalist lifestyle and marine biomass degradation.</title>
        <authorList>
            <person name="Hagestad O.C."/>
            <person name="Hou L."/>
            <person name="Andersen J.H."/>
            <person name="Hansen E.H."/>
            <person name="Altermark B."/>
            <person name="Li C."/>
            <person name="Kuhnert E."/>
            <person name="Cox R.J."/>
            <person name="Crous P.W."/>
            <person name="Spatafora J.W."/>
            <person name="Lail K."/>
            <person name="Amirebrahimi M."/>
            <person name="Lipzen A."/>
            <person name="Pangilinan J."/>
            <person name="Andreopoulos W."/>
            <person name="Hayes R.D."/>
            <person name="Ng V."/>
            <person name="Grigoriev I.V."/>
            <person name="Jackson S.A."/>
            <person name="Sutton T.D.S."/>
            <person name="Dobson A.D.W."/>
            <person name="Rama T."/>
        </authorList>
    </citation>
    <scope>NUCLEOTIDE SEQUENCE</scope>
    <source>
        <strain evidence="2">TRa3180A</strain>
    </source>
</reference>
<dbReference type="PANTHER" id="PTHR14614">
    <property type="entry name" value="HEPATOCELLULAR CARCINOMA-ASSOCIATED ANTIGEN"/>
    <property type="match status" value="1"/>
</dbReference>
<proteinExistence type="predicted"/>
<dbReference type="InterPro" id="IPR029063">
    <property type="entry name" value="SAM-dependent_MTases_sf"/>
</dbReference>
<dbReference type="Gene3D" id="3.40.50.150">
    <property type="entry name" value="Vaccinia Virus protein VP39"/>
    <property type="match status" value="1"/>
</dbReference>
<sequence length="300" mass="32834">MVLSDFLSFLGGEIDDVWEEAFLLFSQSIPSQNLGFVDQAATTIEVSIGGRDLLIHQSPTVLSSNRSGGTTGAVVWKITPLVASWLSSPNNFLFKQDVLDVSSSVLELGCGIAGIIGLAVAPRVKTYVLTDQDYVMKLLKLNIARNQMDTMSSNKVRESSSKSKSKGVASPPMCNIMTQPLDWETDEVTPSLTNSKSEKSFDLVLACDCIYNDALIAPLVQTCVDACKMRVTDPEHTQSTLCVVAQQLRSNEVFEGWLKSFHESFHVWRVPDEVLSDGLKSDSGFVVHVGVLREKHCTPS</sequence>
<dbReference type="OrthoDB" id="2529286at2759"/>
<dbReference type="SUPFAM" id="SSF53335">
    <property type="entry name" value="S-adenosyl-L-methionine-dependent methyltransferases"/>
    <property type="match status" value="1"/>
</dbReference>
<dbReference type="PANTHER" id="PTHR14614:SF109">
    <property type="entry name" value="RIBOSOMAL LYSINE N-METHYLTRANSFERASE 5"/>
    <property type="match status" value="1"/>
</dbReference>
<dbReference type="InterPro" id="IPR019410">
    <property type="entry name" value="Methyltransf_16"/>
</dbReference>
<protein>
    <submittedName>
        <fullName evidence="2">Uncharacterized protein</fullName>
    </submittedName>
</protein>
<accession>A0A9P7YV15</accession>
<evidence type="ECO:0000313" key="3">
    <source>
        <dbReference type="Proteomes" id="UP000887226"/>
    </source>
</evidence>
<comment type="caution">
    <text evidence="2">The sequence shown here is derived from an EMBL/GenBank/DDBJ whole genome shotgun (WGS) entry which is preliminary data.</text>
</comment>
<dbReference type="Pfam" id="PF10294">
    <property type="entry name" value="Methyltransf_16"/>
    <property type="match status" value="2"/>
</dbReference>
<evidence type="ECO:0000313" key="2">
    <source>
        <dbReference type="EMBL" id="KAG9240503.1"/>
    </source>
</evidence>